<comment type="caution">
    <text evidence="1">The sequence shown here is derived from an EMBL/GenBank/DDBJ whole genome shotgun (WGS) entry which is preliminary data.</text>
</comment>
<organism evidence="1 2">
    <name type="scientific">Ixodes persulcatus</name>
    <name type="common">Taiga tick</name>
    <dbReference type="NCBI Taxonomy" id="34615"/>
    <lineage>
        <taxon>Eukaryota</taxon>
        <taxon>Metazoa</taxon>
        <taxon>Ecdysozoa</taxon>
        <taxon>Arthropoda</taxon>
        <taxon>Chelicerata</taxon>
        <taxon>Arachnida</taxon>
        <taxon>Acari</taxon>
        <taxon>Parasitiformes</taxon>
        <taxon>Ixodida</taxon>
        <taxon>Ixodoidea</taxon>
        <taxon>Ixodidae</taxon>
        <taxon>Ixodinae</taxon>
        <taxon>Ixodes</taxon>
    </lineage>
</organism>
<name>A0AC60QXZ6_IXOPE</name>
<protein>
    <submittedName>
        <fullName evidence="1">Uncharacterized protein</fullName>
    </submittedName>
</protein>
<sequence length="434" mass="48506">MSIVPACGLVSLLRDPGEGTSSQTRYPKRSRKSVNYAECEDPSEDELFYCMECGQDRHGDCPVHGPLKWVKDTLVPPGDPQRANKTLPEGLTVARSCIKGAGKGVFTLRPLPAWLCYGPYEGVRFTGSGGGNGYTWKVRGRNGYLVDARPLSESNWMRYVNCSPSENSQNVVAFQHKGGIYYQTKGKIAPGTELLVWYGNEFAAQLGLVEGKNGAQKKHQEETPSLEGPVQTFACGDCDSVFASLEYLQGHRKKMHERRGGRHRCGHCPYSSDIKTHLVEHERTHTGQRPFVCGTCGKAFTRQGALTKHQRVHTGERPHECHECGQKFVQLAHLRMHESTHSGERPHVCPECGRGFVEKGNLARHKRTHSGEKPYACHLCPYSACDLSDVKKHVIRAHSKEYPHKCGDCGKGFLLPCELRSHMRRQHACDDQER</sequence>
<dbReference type="EMBL" id="JABSTQ010003013">
    <property type="protein sequence ID" value="KAG0443698.1"/>
    <property type="molecule type" value="Genomic_DNA"/>
</dbReference>
<evidence type="ECO:0000313" key="1">
    <source>
        <dbReference type="EMBL" id="KAG0443698.1"/>
    </source>
</evidence>
<reference evidence="1 2" key="1">
    <citation type="journal article" date="2020" name="Cell">
        <title>Large-Scale Comparative Analyses of Tick Genomes Elucidate Their Genetic Diversity and Vector Capacities.</title>
        <authorList>
            <consortium name="Tick Genome and Microbiome Consortium (TIGMIC)"/>
            <person name="Jia N."/>
            <person name="Wang J."/>
            <person name="Shi W."/>
            <person name="Du L."/>
            <person name="Sun Y."/>
            <person name="Zhan W."/>
            <person name="Jiang J.F."/>
            <person name="Wang Q."/>
            <person name="Zhang B."/>
            <person name="Ji P."/>
            <person name="Bell-Sakyi L."/>
            <person name="Cui X.M."/>
            <person name="Yuan T.T."/>
            <person name="Jiang B.G."/>
            <person name="Yang W.F."/>
            <person name="Lam T.T."/>
            <person name="Chang Q.C."/>
            <person name="Ding S.J."/>
            <person name="Wang X.J."/>
            <person name="Zhu J.G."/>
            <person name="Ruan X.D."/>
            <person name="Zhao L."/>
            <person name="Wei J.T."/>
            <person name="Ye R.Z."/>
            <person name="Que T.C."/>
            <person name="Du C.H."/>
            <person name="Zhou Y.H."/>
            <person name="Cheng J.X."/>
            <person name="Dai P.F."/>
            <person name="Guo W.B."/>
            <person name="Han X.H."/>
            <person name="Huang E.J."/>
            <person name="Li L.F."/>
            <person name="Wei W."/>
            <person name="Gao Y.C."/>
            <person name="Liu J.Z."/>
            <person name="Shao H.Z."/>
            <person name="Wang X."/>
            <person name="Wang C.C."/>
            <person name="Yang T.C."/>
            <person name="Huo Q.B."/>
            <person name="Li W."/>
            <person name="Chen H.Y."/>
            <person name="Chen S.E."/>
            <person name="Zhou L.G."/>
            <person name="Ni X.B."/>
            <person name="Tian J.H."/>
            <person name="Sheng Y."/>
            <person name="Liu T."/>
            <person name="Pan Y.S."/>
            <person name="Xia L.Y."/>
            <person name="Li J."/>
            <person name="Zhao F."/>
            <person name="Cao W.C."/>
        </authorList>
    </citation>
    <scope>NUCLEOTIDE SEQUENCE [LARGE SCALE GENOMIC DNA]</scope>
    <source>
        <strain evidence="1">Iper-2018</strain>
    </source>
</reference>
<proteinExistence type="predicted"/>
<dbReference type="Proteomes" id="UP000805193">
    <property type="component" value="Unassembled WGS sequence"/>
</dbReference>
<gene>
    <name evidence="1" type="ORF">HPB47_014634</name>
</gene>
<accession>A0AC60QXZ6</accession>
<evidence type="ECO:0000313" key="2">
    <source>
        <dbReference type="Proteomes" id="UP000805193"/>
    </source>
</evidence>
<keyword evidence="2" id="KW-1185">Reference proteome</keyword>